<dbReference type="SUPFAM" id="SSF50022">
    <property type="entry name" value="ISP domain"/>
    <property type="match status" value="1"/>
</dbReference>
<evidence type="ECO:0000313" key="13">
    <source>
        <dbReference type="Proteomes" id="UP000235388"/>
    </source>
</evidence>
<keyword evidence="13" id="KW-1185">Reference proteome</keyword>
<feature type="compositionally biased region" description="Acidic residues" evidence="10">
    <location>
        <begin position="25"/>
        <end position="46"/>
    </location>
</feature>
<evidence type="ECO:0000256" key="8">
    <source>
        <dbReference type="ARBA" id="ARBA00023004"/>
    </source>
</evidence>
<dbReference type="InterPro" id="IPR036922">
    <property type="entry name" value="Rieske_2Fe-2S_sf"/>
</dbReference>
<evidence type="ECO:0000256" key="10">
    <source>
        <dbReference type="SAM" id="MobiDB-lite"/>
    </source>
</evidence>
<keyword evidence="7" id="KW-0560">Oxidoreductase</keyword>
<accession>A0A2N5T632</accession>
<evidence type="ECO:0000256" key="6">
    <source>
        <dbReference type="ARBA" id="ARBA00022827"/>
    </source>
</evidence>
<comment type="cofactor">
    <cofactor evidence="1">
        <name>FAD</name>
        <dbReference type="ChEBI" id="CHEBI:57692"/>
    </cofactor>
</comment>
<dbReference type="GO" id="GO:0046872">
    <property type="term" value="F:metal ion binding"/>
    <property type="evidence" value="ECO:0007669"/>
    <property type="project" value="UniProtKB-KW"/>
</dbReference>
<keyword evidence="6" id="KW-0274">FAD</keyword>
<dbReference type="GO" id="GO:0005737">
    <property type="term" value="C:cytoplasm"/>
    <property type="evidence" value="ECO:0007669"/>
    <property type="project" value="TreeGrafter"/>
</dbReference>
<dbReference type="Pfam" id="PF00355">
    <property type="entry name" value="Rieske"/>
    <property type="match status" value="1"/>
</dbReference>
<dbReference type="EMBL" id="PGCJ01000790">
    <property type="protein sequence ID" value="PLW20928.1"/>
    <property type="molecule type" value="Genomic_DNA"/>
</dbReference>
<dbReference type="InterPro" id="IPR036188">
    <property type="entry name" value="FAD/NAD-bd_sf"/>
</dbReference>
<keyword evidence="9" id="KW-0411">Iron-sulfur</keyword>
<dbReference type="SUPFAM" id="SSF55424">
    <property type="entry name" value="FAD/NAD-linked reductases, dimerisation (C-terminal) domain"/>
    <property type="match status" value="1"/>
</dbReference>
<gene>
    <name evidence="12" type="ORF">PCANC_08643</name>
</gene>
<evidence type="ECO:0000256" key="9">
    <source>
        <dbReference type="ARBA" id="ARBA00023014"/>
    </source>
</evidence>
<dbReference type="SUPFAM" id="SSF51905">
    <property type="entry name" value="FAD/NAD(P)-binding domain"/>
    <property type="match status" value="2"/>
</dbReference>
<evidence type="ECO:0000256" key="2">
    <source>
        <dbReference type="ARBA" id="ARBA00006442"/>
    </source>
</evidence>
<keyword evidence="5" id="KW-0479">Metal-binding</keyword>
<dbReference type="STRING" id="200324.A0A2N5T632"/>
<organism evidence="12 13">
    <name type="scientific">Puccinia coronata f. sp. avenae</name>
    <dbReference type="NCBI Taxonomy" id="200324"/>
    <lineage>
        <taxon>Eukaryota</taxon>
        <taxon>Fungi</taxon>
        <taxon>Dikarya</taxon>
        <taxon>Basidiomycota</taxon>
        <taxon>Pucciniomycotina</taxon>
        <taxon>Pucciniomycetes</taxon>
        <taxon>Pucciniales</taxon>
        <taxon>Pucciniaceae</taxon>
        <taxon>Puccinia</taxon>
    </lineage>
</organism>
<dbReference type="OrthoDB" id="6029at2759"/>
<dbReference type="InterPro" id="IPR028202">
    <property type="entry name" value="Reductase_C"/>
</dbReference>
<dbReference type="InterPro" id="IPR017941">
    <property type="entry name" value="Rieske_2Fe-2S"/>
</dbReference>
<feature type="compositionally biased region" description="Basic and acidic residues" evidence="10">
    <location>
        <begin position="47"/>
        <end position="67"/>
    </location>
</feature>
<evidence type="ECO:0000313" key="12">
    <source>
        <dbReference type="EMBL" id="PLW20928.1"/>
    </source>
</evidence>
<dbReference type="GO" id="GO:0016651">
    <property type="term" value="F:oxidoreductase activity, acting on NAD(P)H"/>
    <property type="evidence" value="ECO:0007669"/>
    <property type="project" value="TreeGrafter"/>
</dbReference>
<dbReference type="InterPro" id="IPR050446">
    <property type="entry name" value="FAD-oxidoreductase/Apoptosis"/>
</dbReference>
<dbReference type="PRINTS" id="PR00368">
    <property type="entry name" value="FADPNR"/>
</dbReference>
<evidence type="ECO:0000256" key="5">
    <source>
        <dbReference type="ARBA" id="ARBA00022723"/>
    </source>
</evidence>
<dbReference type="PANTHER" id="PTHR43557">
    <property type="entry name" value="APOPTOSIS-INDUCING FACTOR 1"/>
    <property type="match status" value="1"/>
</dbReference>
<evidence type="ECO:0000256" key="7">
    <source>
        <dbReference type="ARBA" id="ARBA00023002"/>
    </source>
</evidence>
<dbReference type="Pfam" id="PF14759">
    <property type="entry name" value="Reductase_C"/>
    <property type="match status" value="1"/>
</dbReference>
<comment type="caution">
    <text evidence="12">The sequence shown here is derived from an EMBL/GenBank/DDBJ whole genome shotgun (WGS) entry which is preliminary data.</text>
</comment>
<evidence type="ECO:0000259" key="11">
    <source>
        <dbReference type="PROSITE" id="PS51296"/>
    </source>
</evidence>
<feature type="region of interest" description="Disordered" evidence="10">
    <location>
        <begin position="1"/>
        <end position="67"/>
    </location>
</feature>
<evidence type="ECO:0000256" key="4">
    <source>
        <dbReference type="ARBA" id="ARBA00022714"/>
    </source>
</evidence>
<dbReference type="Pfam" id="PF07992">
    <property type="entry name" value="Pyr_redox_2"/>
    <property type="match status" value="1"/>
</dbReference>
<evidence type="ECO:0000256" key="3">
    <source>
        <dbReference type="ARBA" id="ARBA00022630"/>
    </source>
</evidence>
<name>A0A2N5T632_9BASI</name>
<protein>
    <recommendedName>
        <fullName evidence="11">Rieske domain-containing protein</fullName>
    </recommendedName>
</protein>
<keyword evidence="8" id="KW-0408">Iron</keyword>
<dbReference type="PRINTS" id="PR00411">
    <property type="entry name" value="PNDRDTASEI"/>
</dbReference>
<dbReference type="PANTHER" id="PTHR43557:SF2">
    <property type="entry name" value="RIESKE DOMAIN-CONTAINING PROTEIN-RELATED"/>
    <property type="match status" value="1"/>
</dbReference>
<proteinExistence type="inferred from homology"/>
<dbReference type="Proteomes" id="UP000235388">
    <property type="component" value="Unassembled WGS sequence"/>
</dbReference>
<dbReference type="InterPro" id="IPR016156">
    <property type="entry name" value="FAD/NAD-linked_Rdtase_dimer_sf"/>
</dbReference>
<dbReference type="InterPro" id="IPR023753">
    <property type="entry name" value="FAD/NAD-binding_dom"/>
</dbReference>
<keyword evidence="4" id="KW-0001">2Fe-2S</keyword>
<reference evidence="12 13" key="1">
    <citation type="submission" date="2017-11" db="EMBL/GenBank/DDBJ databases">
        <title>De novo assembly and phasing of dikaryotic genomes from two isolates of Puccinia coronata f. sp. avenae, the causal agent of oat crown rust.</title>
        <authorList>
            <person name="Miller M.E."/>
            <person name="Zhang Y."/>
            <person name="Omidvar V."/>
            <person name="Sperschneider J."/>
            <person name="Schwessinger B."/>
            <person name="Raley C."/>
            <person name="Palmer J.M."/>
            <person name="Garnica D."/>
            <person name="Upadhyaya N."/>
            <person name="Rathjen J."/>
            <person name="Taylor J.M."/>
            <person name="Park R.F."/>
            <person name="Dodds P.N."/>
            <person name="Hirsch C.D."/>
            <person name="Kianian S.F."/>
            <person name="Figueroa M."/>
        </authorList>
    </citation>
    <scope>NUCLEOTIDE SEQUENCE [LARGE SCALE GENOMIC DNA]</scope>
    <source>
        <strain evidence="12">12NC29</strain>
    </source>
</reference>
<feature type="domain" description="Rieske" evidence="11">
    <location>
        <begin position="152"/>
        <end position="246"/>
    </location>
</feature>
<keyword evidence="3" id="KW-0285">Flavoprotein</keyword>
<comment type="similarity">
    <text evidence="2">Belongs to the FAD-dependent oxidoreductase family.</text>
</comment>
<sequence length="700" mass="77847">MLKRTRKNHPTKRRRLMEELFGDDKEMDDEEEEDSFEEYESDESDEELSRPQRQPNKERNHVEGHEKLMKDYFDKDSTYNDRDFERRFRLRKERVLMIIDDMEASFPYFVQKPINQYYHPKLKQPNCLLQFSTTNSTLPHIMRLEAGKLSEWMDGMMKEIPLEPNVEKTAKILVSQVKGKIYATSSKCTHYGASLVNGVLAPDGCLTCPWHGAKFSVCKEGDIEDAPGLNALQPFPVVIENGAVFVEADPELVKATQFGRTPVKCSKSSTPPHLPNQPPGVVVIGGGSGGHYFVEEIRKLNYNRSVTLISQENNLPIDRTKLSKVLITDPSKIAFRDEAFYRDTEIDIQIGKKVTKIDLQSQSVSLSDGTTIEYSKLVVATGGVARRLPIAGADLEGISVMREVGDAEKIQSMMTGGSAEKKKRIALIGSSFISMELAICAAKKENVQVHVIGMDPIPLAKILGDKIGFAIRKNHEKSGVIFHLDAHLEKFIPSESHPSHVGGVALKGGQVVECDGVVLGVGVMPNTDLLKDAGIALEKDGSVVVDEFLRVKDSKAQKAVYAIGDIAKYPDLLTDGALVRIEHWNVAGNHGRAAAQNIAREHNQEGLVAFTKPAIFWSAQGEQLRYVGTGKASQWQDVIIDGSPDELNFVAYYFKDDCVVAVATMKRDPLMVQAAELFARKKFPSVSEIRKGMDLMSLKL</sequence>
<dbReference type="AlphaFoldDB" id="A0A2N5T632"/>
<evidence type="ECO:0000256" key="1">
    <source>
        <dbReference type="ARBA" id="ARBA00001974"/>
    </source>
</evidence>
<dbReference type="Gene3D" id="3.50.50.60">
    <property type="entry name" value="FAD/NAD(P)-binding domain"/>
    <property type="match status" value="2"/>
</dbReference>
<feature type="compositionally biased region" description="Basic residues" evidence="10">
    <location>
        <begin position="1"/>
        <end position="15"/>
    </location>
</feature>
<dbReference type="Gene3D" id="2.102.10.10">
    <property type="entry name" value="Rieske [2Fe-2S] iron-sulphur domain"/>
    <property type="match status" value="1"/>
</dbReference>
<dbReference type="PROSITE" id="PS51296">
    <property type="entry name" value="RIESKE"/>
    <property type="match status" value="1"/>
</dbReference>
<dbReference type="Gene3D" id="3.30.390.30">
    <property type="match status" value="1"/>
</dbReference>
<dbReference type="GO" id="GO:0051537">
    <property type="term" value="F:2 iron, 2 sulfur cluster binding"/>
    <property type="evidence" value="ECO:0007669"/>
    <property type="project" value="UniProtKB-KW"/>
</dbReference>